<dbReference type="PANTHER" id="PTHR45615">
    <property type="entry name" value="MYOSIN HEAVY CHAIN, NON-MUSCLE"/>
    <property type="match status" value="1"/>
</dbReference>
<keyword evidence="1" id="KW-0175">Coiled coil</keyword>
<comment type="caution">
    <text evidence="3">The sequence shown here is derived from an EMBL/GenBank/DDBJ whole genome shotgun (WGS) entry which is preliminary data.</text>
</comment>
<feature type="coiled-coil region" evidence="1">
    <location>
        <begin position="443"/>
        <end position="752"/>
    </location>
</feature>
<name>A0A8X6L9M4_TRICU</name>
<dbReference type="PANTHER" id="PTHR45615:SF63">
    <property type="entry name" value="CHROMOSOME UNDETERMINED SCAFFOLD_10, WHOLE GENOME SHOTGUN SEQUENCE"/>
    <property type="match status" value="1"/>
</dbReference>
<evidence type="ECO:0000256" key="2">
    <source>
        <dbReference type="SAM" id="MobiDB-lite"/>
    </source>
</evidence>
<sequence length="853" mass="98787">MIGGLTKGDKTAEAGKTSNQPREVLVAEHVVNAINDLQKLHDRLCSPQGNDCVNDIQKFAQDGGGLCEFRLLQSYINYVEEDEPSIEKLTIMKFLRSIIEDEELYVKLHNFNFNYLHPDFDGIPGSIDYEEIRSQLSRIVTDCKLENLEDKIRLLALLRGRMDFADIQKAYDNWRFSDLIGDNDFKRMYVDQAVKEREKPVSEYFEENIGKYIKLVEEGKEITSRYFGKWKVNFQAYCEEINNNRVLNVNLIHYDKSEPTRISDVLQQEKDIKELNIYCNKKHKIHAYQKDKKRYYEFKEGACYEMTSTWPVKDEFGNISICTMIINVSSDGITEVLKFDGEDFVSSEEILELIKQNDELYIQGLSLYNAVMKSLEKGKAADVVPTANNNLQNESIVAYQDKEPGGNRKIATQTEINSQQTETQTEVNLQQIATQTEVASQQMDELILNNQMLSEENVELKQEMSNLKKEAVELKQEKSDLEDKFDHLEHLNKKMDGNQEQLSEQVLDLQKKLSCSEEVTQELINKLKSAEAEKKEANQELAEAEQRIEALKKQTSDSQDKLEKKERGSKIEINEICKELTQLKENLERNEEELKSVYEEKRKLEEKLKIVNVEKKESEDKLKEFEKEIDQAAHIMKEKEQSISNLKYQMLGLENEYKAQLESDEQEINKLKWEIGELENRYDEFKEHVASTVESMDREHEDEIKELEEKHDALSDIIADKVWEIEDLKSALQNSEKEKEFFHGQVEELSEETVADKQKGFNDQFYTLTGNISSKSDNVPRKKIELSRSLSFNSESDNESYVLLEGERRSLRSSSIDDGYGSDKENCDNDLSSNISPISSIEKVAKSRNVEVA</sequence>
<proteinExistence type="predicted"/>
<keyword evidence="4" id="KW-1185">Reference proteome</keyword>
<dbReference type="AlphaFoldDB" id="A0A8X6L9M4"/>
<dbReference type="Proteomes" id="UP000887116">
    <property type="component" value="Unassembled WGS sequence"/>
</dbReference>
<dbReference type="OrthoDB" id="8213822at2759"/>
<reference evidence="3" key="1">
    <citation type="submission" date="2020-07" db="EMBL/GenBank/DDBJ databases">
        <title>Multicomponent nature underlies the extraordinary mechanical properties of spider dragline silk.</title>
        <authorList>
            <person name="Kono N."/>
            <person name="Nakamura H."/>
            <person name="Mori M."/>
            <person name="Yoshida Y."/>
            <person name="Ohtoshi R."/>
            <person name="Malay A.D."/>
            <person name="Moran D.A.P."/>
            <person name="Tomita M."/>
            <person name="Numata K."/>
            <person name="Arakawa K."/>
        </authorList>
    </citation>
    <scope>NUCLEOTIDE SEQUENCE</scope>
</reference>
<protein>
    <submittedName>
        <fullName evidence="3">Uncharacterized protein</fullName>
    </submittedName>
</protein>
<evidence type="ECO:0000313" key="3">
    <source>
        <dbReference type="EMBL" id="GFR01615.1"/>
    </source>
</evidence>
<dbReference type="EMBL" id="BMAO01025294">
    <property type="protein sequence ID" value="GFR01615.1"/>
    <property type="molecule type" value="Genomic_DNA"/>
</dbReference>
<evidence type="ECO:0000256" key="1">
    <source>
        <dbReference type="SAM" id="Coils"/>
    </source>
</evidence>
<gene>
    <name evidence="3" type="primary">WP0038</name>
    <name evidence="3" type="ORF">TNCT_618411</name>
</gene>
<accession>A0A8X6L9M4</accession>
<feature type="region of interest" description="Disordered" evidence="2">
    <location>
        <begin position="813"/>
        <end position="835"/>
    </location>
</feature>
<organism evidence="3 4">
    <name type="scientific">Trichonephila clavata</name>
    <name type="common">Joro spider</name>
    <name type="synonym">Nephila clavata</name>
    <dbReference type="NCBI Taxonomy" id="2740835"/>
    <lineage>
        <taxon>Eukaryota</taxon>
        <taxon>Metazoa</taxon>
        <taxon>Ecdysozoa</taxon>
        <taxon>Arthropoda</taxon>
        <taxon>Chelicerata</taxon>
        <taxon>Arachnida</taxon>
        <taxon>Araneae</taxon>
        <taxon>Araneomorphae</taxon>
        <taxon>Entelegynae</taxon>
        <taxon>Araneoidea</taxon>
        <taxon>Nephilidae</taxon>
        <taxon>Trichonephila</taxon>
    </lineage>
</organism>
<evidence type="ECO:0000313" key="4">
    <source>
        <dbReference type="Proteomes" id="UP000887116"/>
    </source>
</evidence>